<evidence type="ECO:0000313" key="1">
    <source>
        <dbReference type="EMBL" id="KOC71342.1"/>
    </source>
</evidence>
<protein>
    <submittedName>
        <fullName evidence="1">Uncharacterized protein</fullName>
    </submittedName>
</protein>
<dbReference type="AlphaFoldDB" id="A0A0L7RK92"/>
<feature type="non-terminal residue" evidence="1">
    <location>
        <position position="1"/>
    </location>
</feature>
<name>A0A0L7RK92_9HYME</name>
<gene>
    <name evidence="1" type="ORF">WH47_05889</name>
</gene>
<keyword evidence="2" id="KW-1185">Reference proteome</keyword>
<sequence length="82" mass="9363">TNATFFSLQYMGSFPVAIPDIASRAEYVRSQLETLRVSTLSDKIFFVKTVVPGGRDERQGVSRTFLPVRLSRYAWTSFLLLR</sequence>
<reference evidence="1 2" key="1">
    <citation type="submission" date="2015-07" db="EMBL/GenBank/DDBJ databases">
        <title>The genome of Habropoda laboriosa.</title>
        <authorList>
            <person name="Pan H."/>
            <person name="Kapheim K."/>
        </authorList>
    </citation>
    <scope>NUCLEOTIDE SEQUENCE [LARGE SCALE GENOMIC DNA]</scope>
    <source>
        <strain evidence="1">0110345459</strain>
    </source>
</reference>
<dbReference type="EMBL" id="KQ414570">
    <property type="protein sequence ID" value="KOC71342.1"/>
    <property type="molecule type" value="Genomic_DNA"/>
</dbReference>
<dbReference type="Proteomes" id="UP000053825">
    <property type="component" value="Unassembled WGS sequence"/>
</dbReference>
<organism evidence="1 2">
    <name type="scientific">Habropoda laboriosa</name>
    <dbReference type="NCBI Taxonomy" id="597456"/>
    <lineage>
        <taxon>Eukaryota</taxon>
        <taxon>Metazoa</taxon>
        <taxon>Ecdysozoa</taxon>
        <taxon>Arthropoda</taxon>
        <taxon>Hexapoda</taxon>
        <taxon>Insecta</taxon>
        <taxon>Pterygota</taxon>
        <taxon>Neoptera</taxon>
        <taxon>Endopterygota</taxon>
        <taxon>Hymenoptera</taxon>
        <taxon>Apocrita</taxon>
        <taxon>Aculeata</taxon>
        <taxon>Apoidea</taxon>
        <taxon>Anthophila</taxon>
        <taxon>Apidae</taxon>
        <taxon>Habropoda</taxon>
    </lineage>
</organism>
<accession>A0A0L7RK92</accession>
<proteinExistence type="predicted"/>
<evidence type="ECO:0000313" key="2">
    <source>
        <dbReference type="Proteomes" id="UP000053825"/>
    </source>
</evidence>